<name>A0A5J4KJ91_9CHLR</name>
<evidence type="ECO:0000313" key="3">
    <source>
        <dbReference type="Proteomes" id="UP000326912"/>
    </source>
</evidence>
<evidence type="ECO:0000313" key="2">
    <source>
        <dbReference type="EMBL" id="GER89564.1"/>
    </source>
</evidence>
<evidence type="ECO:0000256" key="1">
    <source>
        <dbReference type="SAM" id="MobiDB-lite"/>
    </source>
</evidence>
<accession>A0A5J4KJ91</accession>
<protein>
    <submittedName>
        <fullName evidence="2">Uncharacterized protein</fullName>
    </submittedName>
</protein>
<dbReference type="EMBL" id="BKZW01000002">
    <property type="protein sequence ID" value="GER89564.1"/>
    <property type="molecule type" value="Genomic_DNA"/>
</dbReference>
<feature type="region of interest" description="Disordered" evidence="1">
    <location>
        <begin position="10"/>
        <end position="36"/>
    </location>
</feature>
<proteinExistence type="predicted"/>
<gene>
    <name evidence="2" type="ORF">KDW_37260</name>
</gene>
<feature type="compositionally biased region" description="Polar residues" evidence="1">
    <location>
        <begin position="11"/>
        <end position="29"/>
    </location>
</feature>
<dbReference type="InterPro" id="IPR029046">
    <property type="entry name" value="LolA/LolB/LppX"/>
</dbReference>
<dbReference type="SUPFAM" id="SSF89392">
    <property type="entry name" value="Prokaryotic lipoproteins and lipoprotein localization factors"/>
    <property type="match status" value="1"/>
</dbReference>
<reference evidence="2 3" key="1">
    <citation type="submission" date="2019-10" db="EMBL/GenBank/DDBJ databases">
        <title>Dictyobacter vulcani sp. nov., within the class Ktedonobacteria, isolated from soil of volcanic Mt. Zao.</title>
        <authorList>
            <person name="Zheng Y."/>
            <person name="Wang C.M."/>
            <person name="Sakai Y."/>
            <person name="Abe K."/>
            <person name="Yokota A."/>
            <person name="Yabe S."/>
        </authorList>
    </citation>
    <scope>NUCLEOTIDE SEQUENCE [LARGE SCALE GENOMIC DNA]</scope>
    <source>
        <strain evidence="2 3">W12</strain>
    </source>
</reference>
<organism evidence="2 3">
    <name type="scientific">Dictyobacter vulcani</name>
    <dbReference type="NCBI Taxonomy" id="2607529"/>
    <lineage>
        <taxon>Bacteria</taxon>
        <taxon>Bacillati</taxon>
        <taxon>Chloroflexota</taxon>
        <taxon>Ktedonobacteria</taxon>
        <taxon>Ktedonobacterales</taxon>
        <taxon>Dictyobacteraceae</taxon>
        <taxon>Dictyobacter</taxon>
    </lineage>
</organism>
<feature type="region of interest" description="Disordered" evidence="1">
    <location>
        <begin position="232"/>
        <end position="252"/>
    </location>
</feature>
<keyword evidence="3" id="KW-1185">Reference proteome</keyword>
<dbReference type="AlphaFoldDB" id="A0A5J4KJ91"/>
<dbReference type="Gene3D" id="2.50.20.20">
    <property type="match status" value="1"/>
</dbReference>
<sequence>MKKLQSVHIELSSQSNNQMSNGKTTSTLKGSGDEVQPDQQQFKLTLNSFEQAIPVAEVVKGDKVYIQNPEKKWFVTSTKTYASMAANPFAGVTFDPQDLLPVLSHITVQDHDLEAVDGQNMRHITATMDKDALKQVLTGSTQLQKIQGQQYLLALLASATKVQSSIDVWIDETNFYMHRAQLKINLQAGNNTSTPTSTDTAAPTPGANATISAMDVNTTLDWSKFNQPATITAPADATPVDNPESIFNVARP</sequence>
<comment type="caution">
    <text evidence="2">The sequence shown here is derived from an EMBL/GenBank/DDBJ whole genome shotgun (WGS) entry which is preliminary data.</text>
</comment>
<dbReference type="Proteomes" id="UP000326912">
    <property type="component" value="Unassembled WGS sequence"/>
</dbReference>